<reference evidence="2" key="1">
    <citation type="submission" date="2009-10" db="EMBL/GenBank/DDBJ databases">
        <title>Diversity of trophic interactions inside an arsenic-rich microbial ecosystem.</title>
        <authorList>
            <person name="Bertin P.N."/>
            <person name="Heinrich-Salmeron A."/>
            <person name="Pelletier E."/>
            <person name="Goulhen-Chollet F."/>
            <person name="Arsene-Ploetze F."/>
            <person name="Gallien S."/>
            <person name="Calteau A."/>
            <person name="Vallenet D."/>
            <person name="Casiot C."/>
            <person name="Chane-Woon-Ming B."/>
            <person name="Giloteaux L."/>
            <person name="Barakat M."/>
            <person name="Bonnefoy V."/>
            <person name="Bruneel O."/>
            <person name="Chandler M."/>
            <person name="Cleiss J."/>
            <person name="Duran R."/>
            <person name="Elbaz-Poulichet F."/>
            <person name="Fonknechten N."/>
            <person name="Lauga B."/>
            <person name="Mornico D."/>
            <person name="Ortet P."/>
            <person name="Schaeffer C."/>
            <person name="Siguier P."/>
            <person name="Alexander Thil Smith A."/>
            <person name="Van Dorsselaer A."/>
            <person name="Weissenbach J."/>
            <person name="Medigue C."/>
            <person name="Le Paslier D."/>
        </authorList>
    </citation>
    <scope>NUCLEOTIDE SEQUENCE</scope>
</reference>
<dbReference type="AlphaFoldDB" id="E6Q0S6"/>
<feature type="region of interest" description="Disordered" evidence="1">
    <location>
        <begin position="100"/>
        <end position="121"/>
    </location>
</feature>
<accession>E6Q0S6</accession>
<organism evidence="2">
    <name type="scientific">mine drainage metagenome</name>
    <dbReference type="NCBI Taxonomy" id="410659"/>
    <lineage>
        <taxon>unclassified sequences</taxon>
        <taxon>metagenomes</taxon>
        <taxon>ecological metagenomes</taxon>
    </lineage>
</organism>
<name>E6Q0S6_9ZZZZ</name>
<evidence type="ECO:0000313" key="2">
    <source>
        <dbReference type="EMBL" id="CBI00786.1"/>
    </source>
</evidence>
<evidence type="ECO:0000256" key="1">
    <source>
        <dbReference type="SAM" id="MobiDB-lite"/>
    </source>
</evidence>
<proteinExistence type="predicted"/>
<gene>
    <name evidence="2" type="ORF">CARN4_0133</name>
</gene>
<dbReference type="EMBL" id="CABO01000006">
    <property type="protein sequence ID" value="CBI00786.1"/>
    <property type="molecule type" value="Genomic_DNA"/>
</dbReference>
<comment type="caution">
    <text evidence="2">The sequence shown here is derived from an EMBL/GenBank/DDBJ whole genome shotgun (WGS) entry which is preliminary data.</text>
</comment>
<protein>
    <submittedName>
        <fullName evidence="2">Uncharacterized protein</fullName>
    </submittedName>
</protein>
<sequence length="464" mass="52456">MLKVRDEIPWVLGQNTYIYATIAANGGILRQTDILVSLGPSASRIDQYDVKFAGMLRTFRIQTLMGRGSKGLAIMFDERFPLYKEVFALARTISKLHPIPVDDRMPDEKPPAPSTSSSHNINMLAGSEVNTLVLATVRALRGRAGRVELEASVPHDSLTAVERAVKRLREYGIIAGGDGEPITFADEPWRPQLERLYAAYLRLRPELVDEIRERYQAKKQRKAERSDQGLFGYAMTERILTTLAIHGPMTRVKLRSMTMFTHANKALDPLVNAGILAVQEQLGDKGQGTRSHGTRKRLVVSLNTAFPVHKELRLLLLTLAGKISKRAIQDISDPRPSYDPSAMVNTAPLFWALLMMNAVKDRELNVASLNRLRSNHAPFTLHGRMRWLHDEGYIVPRQQGLVIYYRLNPEFQAYRSLKRLLDAISRVWPDLVDAAQFNDELKPAKRIVQDTNARKRSPRKTQHG</sequence>
<feature type="compositionally biased region" description="Basic and acidic residues" evidence="1">
    <location>
        <begin position="100"/>
        <end position="110"/>
    </location>
</feature>